<dbReference type="InterPro" id="IPR043129">
    <property type="entry name" value="ATPase_NBD"/>
</dbReference>
<evidence type="ECO:0000256" key="2">
    <source>
        <dbReference type="ARBA" id="ARBA00022490"/>
    </source>
</evidence>
<gene>
    <name evidence="7" type="ORF">METZ01_LOCUS13294</name>
</gene>
<proteinExistence type="inferred from homology"/>
<dbReference type="Gene3D" id="3.30.420.40">
    <property type="match status" value="3"/>
</dbReference>
<name>A0A381P0R6_9ZZZZ</name>
<keyword evidence="4" id="KW-0067">ATP-binding</keyword>
<dbReference type="CDD" id="cd10225">
    <property type="entry name" value="ASKHA_NBD_MreB-like"/>
    <property type="match status" value="1"/>
</dbReference>
<keyword evidence="5" id="KW-0133">Cell shape</keyword>
<keyword evidence="2" id="KW-0963">Cytoplasm</keyword>
<dbReference type="InterPro" id="IPR004753">
    <property type="entry name" value="MreB"/>
</dbReference>
<evidence type="ECO:0000256" key="5">
    <source>
        <dbReference type="ARBA" id="ARBA00022960"/>
    </source>
</evidence>
<organism evidence="7">
    <name type="scientific">marine metagenome</name>
    <dbReference type="NCBI Taxonomy" id="408172"/>
    <lineage>
        <taxon>unclassified sequences</taxon>
        <taxon>metagenomes</taxon>
        <taxon>ecological metagenomes</taxon>
    </lineage>
</organism>
<keyword evidence="3" id="KW-0547">Nucleotide-binding</keyword>
<dbReference type="GO" id="GO:0000902">
    <property type="term" value="P:cell morphogenesis"/>
    <property type="evidence" value="ECO:0007669"/>
    <property type="project" value="InterPro"/>
</dbReference>
<reference evidence="7" key="1">
    <citation type="submission" date="2018-05" db="EMBL/GenBank/DDBJ databases">
        <authorList>
            <person name="Lanie J.A."/>
            <person name="Ng W.-L."/>
            <person name="Kazmierczak K.M."/>
            <person name="Andrzejewski T.M."/>
            <person name="Davidsen T.M."/>
            <person name="Wayne K.J."/>
            <person name="Tettelin H."/>
            <person name="Glass J.I."/>
            <person name="Rusch D."/>
            <person name="Podicherti R."/>
            <person name="Tsui H.-C.T."/>
            <person name="Winkler M.E."/>
        </authorList>
    </citation>
    <scope>NUCLEOTIDE SEQUENCE</scope>
</reference>
<dbReference type="NCBIfam" id="TIGR00904">
    <property type="entry name" value="mreB"/>
    <property type="match status" value="1"/>
</dbReference>
<dbReference type="SUPFAM" id="SSF53067">
    <property type="entry name" value="Actin-like ATPase domain"/>
    <property type="match status" value="2"/>
</dbReference>
<protein>
    <recommendedName>
        <fullName evidence="8">Cell shape-determining protein MreB</fullName>
    </recommendedName>
</protein>
<evidence type="ECO:0000256" key="4">
    <source>
        <dbReference type="ARBA" id="ARBA00022840"/>
    </source>
</evidence>
<accession>A0A381P0R6</accession>
<dbReference type="GO" id="GO:0005524">
    <property type="term" value="F:ATP binding"/>
    <property type="evidence" value="ECO:0007669"/>
    <property type="project" value="UniProtKB-KW"/>
</dbReference>
<evidence type="ECO:0000256" key="3">
    <source>
        <dbReference type="ARBA" id="ARBA00022741"/>
    </source>
</evidence>
<evidence type="ECO:0000256" key="1">
    <source>
        <dbReference type="ARBA" id="ARBA00004496"/>
    </source>
</evidence>
<dbReference type="HAMAP" id="MF_02207">
    <property type="entry name" value="MreB"/>
    <property type="match status" value="1"/>
</dbReference>
<dbReference type="PANTHER" id="PTHR42749">
    <property type="entry name" value="CELL SHAPE-DETERMINING PROTEIN MREB"/>
    <property type="match status" value="1"/>
</dbReference>
<evidence type="ECO:0000256" key="6">
    <source>
        <dbReference type="ARBA" id="ARBA00023458"/>
    </source>
</evidence>
<dbReference type="NCBIfam" id="NF010539">
    <property type="entry name" value="PRK13927.1"/>
    <property type="match status" value="1"/>
</dbReference>
<dbReference type="PRINTS" id="PR01652">
    <property type="entry name" value="SHAPEPROTEIN"/>
</dbReference>
<dbReference type="AlphaFoldDB" id="A0A381P0R6"/>
<dbReference type="Pfam" id="PF06723">
    <property type="entry name" value="MreB_Mbl"/>
    <property type="match status" value="1"/>
</dbReference>
<dbReference type="PANTHER" id="PTHR42749:SF1">
    <property type="entry name" value="CELL SHAPE-DETERMINING PROTEIN MREB"/>
    <property type="match status" value="1"/>
</dbReference>
<evidence type="ECO:0000313" key="7">
    <source>
        <dbReference type="EMBL" id="SUZ60440.1"/>
    </source>
</evidence>
<dbReference type="InterPro" id="IPR056546">
    <property type="entry name" value="MreB_MamK-like"/>
</dbReference>
<comment type="similarity">
    <text evidence="6">Belongs to the FtsA/MreB family.</text>
</comment>
<dbReference type="EMBL" id="UINC01000743">
    <property type="protein sequence ID" value="SUZ60440.1"/>
    <property type="molecule type" value="Genomic_DNA"/>
</dbReference>
<evidence type="ECO:0008006" key="8">
    <source>
        <dbReference type="Google" id="ProtNLM"/>
    </source>
</evidence>
<dbReference type="GO" id="GO:0005737">
    <property type="term" value="C:cytoplasm"/>
    <property type="evidence" value="ECO:0007669"/>
    <property type="project" value="UniProtKB-SubCell"/>
</dbReference>
<sequence length="330" mass="34765">MAIDLGTANTLVYARGEGVVLAEPSVIAINERTGDVLAMGDEAWHMIGRTPEHVVAKRPLRKGAITEFDVTQRMVRLLLERVGVSRFNRPKVLVCVPSAITAVERRAVTEAARKAGAADAQLIEQPMAAAIGANLPISEPVGNMVVDIGGGTSESALLSLGGVVALEAVRVGSFDIDAAIQAYVRREYGLAIGERTAEEIKWHIGSAAPTPDEGRAEVKGREIFSGLPKTVILTPAEIRIAIDEPVSAIVESVVACLAQAPAELAQDLLAQGICLVGGGSLLQGLDIRLSEETGVPVVPVATPMECVVMGAGQCIESFEAMRAMFMEGRR</sequence>
<dbReference type="GO" id="GO:0008360">
    <property type="term" value="P:regulation of cell shape"/>
    <property type="evidence" value="ECO:0007669"/>
    <property type="project" value="UniProtKB-KW"/>
</dbReference>
<comment type="subcellular location">
    <subcellularLocation>
        <location evidence="1">Cytoplasm</location>
    </subcellularLocation>
</comment>